<evidence type="ECO:0000256" key="1">
    <source>
        <dbReference type="ARBA" id="ARBA00004141"/>
    </source>
</evidence>
<protein>
    <submittedName>
        <fullName evidence="6">Unannotated protein</fullName>
    </submittedName>
</protein>
<keyword evidence="2 5" id="KW-0812">Transmembrane</keyword>
<keyword evidence="4 5" id="KW-0472">Membrane</keyword>
<accession>A0A6J5ZXJ1</accession>
<feature type="transmembrane region" description="Helical" evidence="5">
    <location>
        <begin position="42"/>
        <end position="59"/>
    </location>
</feature>
<dbReference type="GO" id="GO:0016020">
    <property type="term" value="C:membrane"/>
    <property type="evidence" value="ECO:0007669"/>
    <property type="project" value="UniProtKB-SubCell"/>
</dbReference>
<evidence type="ECO:0000256" key="4">
    <source>
        <dbReference type="ARBA" id="ARBA00023136"/>
    </source>
</evidence>
<evidence type="ECO:0000256" key="3">
    <source>
        <dbReference type="ARBA" id="ARBA00022989"/>
    </source>
</evidence>
<evidence type="ECO:0000256" key="5">
    <source>
        <dbReference type="SAM" id="Phobius"/>
    </source>
</evidence>
<dbReference type="EMBL" id="CAESAO010000169">
    <property type="protein sequence ID" value="CAB4346795.1"/>
    <property type="molecule type" value="Genomic_DNA"/>
</dbReference>
<dbReference type="AlphaFoldDB" id="A0A6J5ZXJ1"/>
<sequence>MIALAIIIGVAAGVLSGLFGIGGGILLVPALALVLGLDQVEAEATSLLAIIPVAAVGAWRQKGYGNLDVRAGLTIGLFAAVAAIVGVALVNVLPVNLVRYGFAALMLYVSWRMASSAIKQLRAALDPNAPADSR</sequence>
<gene>
    <name evidence="6" type="ORF">UFOPK3522_01479</name>
</gene>
<evidence type="ECO:0000256" key="2">
    <source>
        <dbReference type="ARBA" id="ARBA00022692"/>
    </source>
</evidence>
<feature type="transmembrane region" description="Helical" evidence="5">
    <location>
        <begin position="97"/>
        <end position="114"/>
    </location>
</feature>
<reference evidence="6" key="1">
    <citation type="submission" date="2020-05" db="EMBL/GenBank/DDBJ databases">
        <authorList>
            <person name="Chiriac C."/>
            <person name="Salcher M."/>
            <person name="Ghai R."/>
            <person name="Kavagutti S V."/>
        </authorList>
    </citation>
    <scope>NUCLEOTIDE SEQUENCE</scope>
</reference>
<dbReference type="PANTHER" id="PTHR43701:SF2">
    <property type="entry name" value="MEMBRANE TRANSPORTER PROTEIN YJNA-RELATED"/>
    <property type="match status" value="1"/>
</dbReference>
<name>A0A6J5ZXJ1_9ZZZZ</name>
<keyword evidence="3 5" id="KW-1133">Transmembrane helix</keyword>
<dbReference type="InterPro" id="IPR002781">
    <property type="entry name" value="TM_pro_TauE-like"/>
</dbReference>
<proteinExistence type="predicted"/>
<dbReference type="PANTHER" id="PTHR43701">
    <property type="entry name" value="MEMBRANE TRANSPORTER PROTEIN MJ0441-RELATED"/>
    <property type="match status" value="1"/>
</dbReference>
<comment type="subcellular location">
    <subcellularLocation>
        <location evidence="1">Membrane</location>
        <topology evidence="1">Multi-pass membrane protein</topology>
    </subcellularLocation>
</comment>
<evidence type="ECO:0000313" key="6">
    <source>
        <dbReference type="EMBL" id="CAB4346795.1"/>
    </source>
</evidence>
<dbReference type="Pfam" id="PF01925">
    <property type="entry name" value="TauE"/>
    <property type="match status" value="1"/>
</dbReference>
<dbReference type="InterPro" id="IPR051598">
    <property type="entry name" value="TSUP/Inactive_protease-like"/>
</dbReference>
<feature type="transmembrane region" description="Helical" evidence="5">
    <location>
        <begin position="71"/>
        <end position="91"/>
    </location>
</feature>
<organism evidence="6">
    <name type="scientific">freshwater metagenome</name>
    <dbReference type="NCBI Taxonomy" id="449393"/>
    <lineage>
        <taxon>unclassified sequences</taxon>
        <taxon>metagenomes</taxon>
        <taxon>ecological metagenomes</taxon>
    </lineage>
</organism>